<sequence length="777" mass="91265">MKYLCSYKNCILKANWICDCELIFCEYHSLKHITSSNHKVKKQLKKLSKITMKQLRNLIAKNLLNIEKEVKSYEEFVFSMCTSIEKSLKNFISNAQKAKDVLYKLDLKIENLKEATKFKADENIEILKAFLENDHFKDFLRPNNKEIEIPADNKYKKILDDYLKKMISIDSIEKCQDCGGEGDFTRKCNHFVCFYCLRKNHICNLCEQEIPFNTAEKCDSCNNFKVCKMLSCGHNLCRVCRTLAVDCNLCRNVIDNFKKNNFYDKIIIENLKENNLDDPIIIEDLKENYLDDPIIIEDLKENYLDDKIIIKEIKESCLEDKNIIKELKESCFKDKNIIEELKESRLEDKNIIEEFKEDNFDDKNIKKVAKAHIKKKLKLPDIHKYKDTNYKYFCCKKCFNTNEKQICLECKNTFCTKCSPFEEYCPYCLDTLGYCDNCEKTGMLLTLKCFHLGCYNCKDSNFCKKCDSNKNKICSNCDEHYELKAKRNCNHDMCNNCIGKQCKQCFLNQSMTKNVCNSCNIECKSIFSSYYGYEICKNCLETHSYFFNPLNDCSYCYISSRDLITLNCKHFMCKDCAYKKKSCKKCKQKKCCKCKTEVASVIANCGHEMCGKCYEKNLKCDECFIRHQMFCPNCGEQSKKNITLECDHHGCRVCKNNEICYKCAVKLKDKRIYRKFEEKCNFCWVSTIEYFYLRCGHEVCISCLKKNNNKLKNLNYSCISCITDGKLVDQICSICHYETKWVIDENYFKSCCKKAVCTKCFYCYSGFSHSCDDCVVI</sequence>
<proteinExistence type="predicted"/>
<organism evidence="6 7">
    <name type="scientific">Stentor coeruleus</name>
    <dbReference type="NCBI Taxonomy" id="5963"/>
    <lineage>
        <taxon>Eukaryota</taxon>
        <taxon>Sar</taxon>
        <taxon>Alveolata</taxon>
        <taxon>Ciliophora</taxon>
        <taxon>Postciliodesmatophora</taxon>
        <taxon>Heterotrichea</taxon>
        <taxon>Heterotrichida</taxon>
        <taxon>Stentoridae</taxon>
        <taxon>Stentor</taxon>
    </lineage>
</organism>
<evidence type="ECO:0000259" key="5">
    <source>
        <dbReference type="PROSITE" id="PS50089"/>
    </source>
</evidence>
<evidence type="ECO:0000256" key="2">
    <source>
        <dbReference type="ARBA" id="ARBA00022771"/>
    </source>
</evidence>
<accession>A0A1R2CH52</accession>
<evidence type="ECO:0000256" key="4">
    <source>
        <dbReference type="PROSITE-ProRule" id="PRU00175"/>
    </source>
</evidence>
<dbReference type="Proteomes" id="UP000187209">
    <property type="component" value="Unassembled WGS sequence"/>
</dbReference>
<dbReference type="AlphaFoldDB" id="A0A1R2CH52"/>
<evidence type="ECO:0000313" key="7">
    <source>
        <dbReference type="Proteomes" id="UP000187209"/>
    </source>
</evidence>
<feature type="domain" description="RING-type" evidence="5">
    <location>
        <begin position="680"/>
        <end position="721"/>
    </location>
</feature>
<dbReference type="EMBL" id="MPUH01000152">
    <property type="protein sequence ID" value="OMJ88359.1"/>
    <property type="molecule type" value="Genomic_DNA"/>
</dbReference>
<keyword evidence="3" id="KW-0862">Zinc</keyword>
<feature type="domain" description="RING-type" evidence="5">
    <location>
        <begin position="553"/>
        <end position="587"/>
    </location>
</feature>
<evidence type="ECO:0000313" key="6">
    <source>
        <dbReference type="EMBL" id="OMJ88359.1"/>
    </source>
</evidence>
<evidence type="ECO:0000256" key="1">
    <source>
        <dbReference type="ARBA" id="ARBA00022723"/>
    </source>
</evidence>
<feature type="domain" description="RING-type" evidence="5">
    <location>
        <begin position="591"/>
        <end position="634"/>
    </location>
</feature>
<dbReference type="SMART" id="SM00184">
    <property type="entry name" value="RING"/>
    <property type="match status" value="9"/>
</dbReference>
<dbReference type="InterPro" id="IPR001841">
    <property type="entry name" value="Znf_RING"/>
</dbReference>
<keyword evidence="7" id="KW-1185">Reference proteome</keyword>
<evidence type="ECO:0000256" key="3">
    <source>
        <dbReference type="ARBA" id="ARBA00022833"/>
    </source>
</evidence>
<dbReference type="PROSITE" id="PS50089">
    <property type="entry name" value="ZF_RING_2"/>
    <property type="match status" value="3"/>
</dbReference>
<comment type="caution">
    <text evidence="6">The sequence shown here is derived from an EMBL/GenBank/DDBJ whole genome shotgun (WGS) entry which is preliminary data.</text>
</comment>
<gene>
    <name evidence="6" type="ORF">SteCoe_9675</name>
</gene>
<protein>
    <recommendedName>
        <fullName evidence="5">RING-type domain-containing protein</fullName>
    </recommendedName>
</protein>
<keyword evidence="1" id="KW-0479">Metal-binding</keyword>
<dbReference type="InterPro" id="IPR017907">
    <property type="entry name" value="Znf_RING_CS"/>
</dbReference>
<reference evidence="6 7" key="1">
    <citation type="submission" date="2016-11" db="EMBL/GenBank/DDBJ databases">
        <title>The macronuclear genome of Stentor coeruleus: a giant cell with tiny introns.</title>
        <authorList>
            <person name="Slabodnick M."/>
            <person name="Ruby J.G."/>
            <person name="Reiff S.B."/>
            <person name="Swart E.C."/>
            <person name="Gosai S."/>
            <person name="Prabakaran S."/>
            <person name="Witkowska E."/>
            <person name="Larue G.E."/>
            <person name="Fisher S."/>
            <person name="Freeman R.M."/>
            <person name="Gunawardena J."/>
            <person name="Chu W."/>
            <person name="Stover N.A."/>
            <person name="Gregory B.D."/>
            <person name="Nowacki M."/>
            <person name="Derisi J."/>
            <person name="Roy S.W."/>
            <person name="Marshall W.F."/>
            <person name="Sood P."/>
        </authorList>
    </citation>
    <scope>NUCLEOTIDE SEQUENCE [LARGE SCALE GENOMIC DNA]</scope>
    <source>
        <strain evidence="6">WM001</strain>
    </source>
</reference>
<name>A0A1R2CH52_9CILI</name>
<dbReference type="GO" id="GO:0008270">
    <property type="term" value="F:zinc ion binding"/>
    <property type="evidence" value="ECO:0007669"/>
    <property type="project" value="UniProtKB-KW"/>
</dbReference>
<dbReference type="PROSITE" id="PS00518">
    <property type="entry name" value="ZF_RING_1"/>
    <property type="match status" value="4"/>
</dbReference>
<keyword evidence="2 4" id="KW-0863">Zinc-finger</keyword>